<evidence type="ECO:0000313" key="2">
    <source>
        <dbReference type="EMBL" id="OQS55501.1"/>
    </source>
</evidence>
<dbReference type="Proteomes" id="UP000192758">
    <property type="component" value="Unassembled WGS sequence"/>
</dbReference>
<name>A0A1W0E8D4_9MICR</name>
<feature type="transmembrane region" description="Helical" evidence="1">
    <location>
        <begin position="36"/>
        <end position="58"/>
    </location>
</feature>
<protein>
    <submittedName>
        <fullName evidence="2">Uncharacterized protein</fullName>
    </submittedName>
</protein>
<dbReference type="AlphaFoldDB" id="A0A1W0E8D4"/>
<dbReference type="VEuPathDB" id="MicrosporidiaDB:EHP00_1678"/>
<evidence type="ECO:0000256" key="1">
    <source>
        <dbReference type="SAM" id="Phobius"/>
    </source>
</evidence>
<keyword evidence="1" id="KW-0472">Membrane</keyword>
<reference evidence="2 3" key="1">
    <citation type="journal article" date="2017" name="Environ. Microbiol.">
        <title>Decay of the glycolytic pathway and adaptation to intranuclear parasitism within Enterocytozoonidae microsporidia.</title>
        <authorList>
            <person name="Wiredu Boakye D."/>
            <person name="Jaroenlak P."/>
            <person name="Prachumwat A."/>
            <person name="Williams T.A."/>
            <person name="Bateman K.S."/>
            <person name="Itsathitphaisarn O."/>
            <person name="Sritunyalucksana K."/>
            <person name="Paszkiewicz K.H."/>
            <person name="Moore K.A."/>
            <person name="Stentiford G.D."/>
            <person name="Williams B.A."/>
        </authorList>
    </citation>
    <scope>NUCLEOTIDE SEQUENCE [LARGE SCALE GENOMIC DNA]</scope>
    <source>
        <strain evidence="2 3">TH1</strain>
    </source>
</reference>
<accession>A0A1W0E8D4</accession>
<keyword evidence="1" id="KW-1133">Transmembrane helix</keyword>
<evidence type="ECO:0000313" key="3">
    <source>
        <dbReference type="Proteomes" id="UP000192758"/>
    </source>
</evidence>
<sequence length="91" mass="10723">MKGEIYLKHNGHSVKNNNNLITRKEPFYRSKGCLKMLIWINILLIIVLFVLSVVMIVFKKQHTPVEKDLFEKILSDIVKSKYCGKNKKLYK</sequence>
<keyword evidence="1" id="KW-0812">Transmembrane</keyword>
<organism evidence="2 3">
    <name type="scientific">Ecytonucleospora hepatopenaei</name>
    <dbReference type="NCBI Taxonomy" id="646526"/>
    <lineage>
        <taxon>Eukaryota</taxon>
        <taxon>Fungi</taxon>
        <taxon>Fungi incertae sedis</taxon>
        <taxon>Microsporidia</taxon>
        <taxon>Enterocytozoonidae</taxon>
        <taxon>Ecytonucleospora</taxon>
    </lineage>
</organism>
<keyword evidence="3" id="KW-1185">Reference proteome</keyword>
<dbReference type="EMBL" id="MNPJ01000008">
    <property type="protein sequence ID" value="OQS55501.1"/>
    <property type="molecule type" value="Genomic_DNA"/>
</dbReference>
<comment type="caution">
    <text evidence="2">The sequence shown here is derived from an EMBL/GenBank/DDBJ whole genome shotgun (WGS) entry which is preliminary data.</text>
</comment>
<proteinExistence type="predicted"/>
<gene>
    <name evidence="2" type="ORF">EHP00_1678</name>
</gene>